<feature type="transmembrane region" description="Helical" evidence="5">
    <location>
        <begin position="143"/>
        <end position="169"/>
    </location>
</feature>
<keyword evidence="9" id="KW-1185">Reference proteome</keyword>
<name>A0AAV9WMQ8_9PEZI</name>
<dbReference type="PRINTS" id="PR02001">
    <property type="entry name" value="GCR1CAMPR"/>
</dbReference>
<evidence type="ECO:0000259" key="7">
    <source>
        <dbReference type="PROSITE" id="PS50262"/>
    </source>
</evidence>
<keyword evidence="3 5" id="KW-1133">Transmembrane helix</keyword>
<evidence type="ECO:0000256" key="2">
    <source>
        <dbReference type="ARBA" id="ARBA00022692"/>
    </source>
</evidence>
<sequence length="408" mass="45363">MTQLPFLLDRRGGALAAPATIWGDMMLNKAIFTVAVLSSVGSAWVVLSYVCIKELRSYRHQLILGLAISDLLMALNFMFSAGWNVAGGDLALEESKTACSVNGFLTQVFVVQTDWWILVIAIATYIILGNFKTQSQFIQTHVWVPWVGPWVLSIIIAAVCHAVLGYGYIGGWCWLTSDLMRLLVNFIPRWLIVIAIALIYIRLYMIVRKARKWDIEGVSPDPGDDTADTSVILMSVGKRDRDRERRGSGVLVSRDVSVSFGRKGSTAPTFVTMVTTSAAGDSREAVSSCSVREERVRNVNVNVNSSRSLSLGMRQPLNADQLKRIAKKMMVYPLAYAIIWACPTAIRIYQGTTGSRAPLWITIVDKSCIVIQGLIDAIVYGLNERAWQGWRDHIRRIIYKNEGGRIIG</sequence>
<dbReference type="InterPro" id="IPR023041">
    <property type="entry name" value="Glucose_rcpt_Git3-like_N"/>
</dbReference>
<evidence type="ECO:0000256" key="1">
    <source>
        <dbReference type="ARBA" id="ARBA00004141"/>
    </source>
</evidence>
<organism evidence="8 9">
    <name type="scientific">Arthrobotrys musiformis</name>
    <dbReference type="NCBI Taxonomy" id="47236"/>
    <lineage>
        <taxon>Eukaryota</taxon>
        <taxon>Fungi</taxon>
        <taxon>Dikarya</taxon>
        <taxon>Ascomycota</taxon>
        <taxon>Pezizomycotina</taxon>
        <taxon>Orbiliomycetes</taxon>
        <taxon>Orbiliales</taxon>
        <taxon>Orbiliaceae</taxon>
        <taxon>Arthrobotrys</taxon>
    </lineage>
</organism>
<accession>A0AAV9WMQ8</accession>
<gene>
    <name evidence="8" type="ORF">TWF481_000364</name>
</gene>
<evidence type="ECO:0000313" key="8">
    <source>
        <dbReference type="EMBL" id="KAK6511448.1"/>
    </source>
</evidence>
<protein>
    <recommendedName>
        <fullName evidence="10">G-protein coupled receptors family 2 profile 2 domain-containing protein</fullName>
    </recommendedName>
</protein>
<evidence type="ECO:0000256" key="5">
    <source>
        <dbReference type="SAM" id="Phobius"/>
    </source>
</evidence>
<dbReference type="GO" id="GO:0007166">
    <property type="term" value="P:cell surface receptor signaling pathway"/>
    <property type="evidence" value="ECO:0007669"/>
    <property type="project" value="InterPro"/>
</dbReference>
<keyword evidence="2 5" id="KW-0812">Transmembrane</keyword>
<feature type="transmembrane region" description="Helical" evidence="5">
    <location>
        <begin position="30"/>
        <end position="50"/>
    </location>
</feature>
<evidence type="ECO:0008006" key="10">
    <source>
        <dbReference type="Google" id="ProtNLM"/>
    </source>
</evidence>
<dbReference type="Proteomes" id="UP001370758">
    <property type="component" value="Unassembled WGS sequence"/>
</dbReference>
<feature type="domain" description="G-protein coupled receptors family 2 profile 2" evidence="6">
    <location>
        <begin position="27"/>
        <end position="212"/>
    </location>
</feature>
<evidence type="ECO:0000313" key="9">
    <source>
        <dbReference type="Proteomes" id="UP001370758"/>
    </source>
</evidence>
<dbReference type="AlphaFoldDB" id="A0AAV9WMQ8"/>
<dbReference type="Gene3D" id="1.20.1070.10">
    <property type="entry name" value="Rhodopsin 7-helix transmembrane proteins"/>
    <property type="match status" value="1"/>
</dbReference>
<dbReference type="CDD" id="cd00637">
    <property type="entry name" value="7tm_classA_rhodopsin-like"/>
    <property type="match status" value="1"/>
</dbReference>
<keyword evidence="4 5" id="KW-0472">Membrane</keyword>
<evidence type="ECO:0000256" key="4">
    <source>
        <dbReference type="ARBA" id="ARBA00023136"/>
    </source>
</evidence>
<dbReference type="SUPFAM" id="SSF81321">
    <property type="entry name" value="Family A G protein-coupled receptor-like"/>
    <property type="match status" value="1"/>
</dbReference>
<dbReference type="GO" id="GO:0005886">
    <property type="term" value="C:plasma membrane"/>
    <property type="evidence" value="ECO:0007669"/>
    <property type="project" value="TreeGrafter"/>
</dbReference>
<dbReference type="GO" id="GO:0004930">
    <property type="term" value="F:G protein-coupled receptor activity"/>
    <property type="evidence" value="ECO:0007669"/>
    <property type="project" value="TreeGrafter"/>
</dbReference>
<feature type="transmembrane region" description="Helical" evidence="5">
    <location>
        <begin position="62"/>
        <end position="83"/>
    </location>
</feature>
<feature type="transmembrane region" description="Helical" evidence="5">
    <location>
        <begin position="331"/>
        <end position="349"/>
    </location>
</feature>
<comment type="subcellular location">
    <subcellularLocation>
        <location evidence="1">Membrane</location>
        <topology evidence="1">Multi-pass membrane protein</topology>
    </subcellularLocation>
</comment>
<feature type="transmembrane region" description="Helical" evidence="5">
    <location>
        <begin position="189"/>
        <end position="207"/>
    </location>
</feature>
<dbReference type="PROSITE" id="PS50261">
    <property type="entry name" value="G_PROTEIN_RECEP_F2_4"/>
    <property type="match status" value="1"/>
</dbReference>
<dbReference type="PANTHER" id="PTHR23112:SF0">
    <property type="entry name" value="TRANSMEMBRANE PROTEIN 116"/>
    <property type="match status" value="1"/>
</dbReference>
<dbReference type="InterPro" id="IPR017981">
    <property type="entry name" value="GPCR_2-like_7TM"/>
</dbReference>
<dbReference type="PROSITE" id="PS50262">
    <property type="entry name" value="G_PROTEIN_RECEP_F1_2"/>
    <property type="match status" value="1"/>
</dbReference>
<dbReference type="PANTHER" id="PTHR23112">
    <property type="entry name" value="G PROTEIN-COUPLED RECEPTOR 157-RELATED"/>
    <property type="match status" value="1"/>
</dbReference>
<evidence type="ECO:0000259" key="6">
    <source>
        <dbReference type="PROSITE" id="PS50261"/>
    </source>
</evidence>
<feature type="domain" description="G-protein coupled receptors family 1 profile" evidence="7">
    <location>
        <begin position="41"/>
        <end position="380"/>
    </location>
</feature>
<reference evidence="8 9" key="1">
    <citation type="submission" date="2023-08" db="EMBL/GenBank/DDBJ databases">
        <authorList>
            <person name="Palmer J.M."/>
        </authorList>
    </citation>
    <scope>NUCLEOTIDE SEQUENCE [LARGE SCALE GENOMIC DNA]</scope>
    <source>
        <strain evidence="8 9">TWF481</strain>
    </source>
</reference>
<evidence type="ECO:0000256" key="3">
    <source>
        <dbReference type="ARBA" id="ARBA00022989"/>
    </source>
</evidence>
<dbReference type="InterPro" id="IPR022596">
    <property type="entry name" value="GPR1/2/3_C"/>
</dbReference>
<comment type="caution">
    <text evidence="8">The sequence shown here is derived from an EMBL/GenBank/DDBJ whole genome shotgun (WGS) entry which is preliminary data.</text>
</comment>
<dbReference type="GO" id="GO:0007189">
    <property type="term" value="P:adenylate cyclase-activating G protein-coupled receptor signaling pathway"/>
    <property type="evidence" value="ECO:0007669"/>
    <property type="project" value="TreeGrafter"/>
</dbReference>
<dbReference type="Pfam" id="PF11710">
    <property type="entry name" value="Git3"/>
    <property type="match status" value="1"/>
</dbReference>
<dbReference type="InterPro" id="IPR022343">
    <property type="entry name" value="GCR1-cAMP_receptor"/>
</dbReference>
<dbReference type="InterPro" id="IPR017452">
    <property type="entry name" value="GPCR_Rhodpsn_7TM"/>
</dbReference>
<dbReference type="Pfam" id="PF11970">
    <property type="entry name" value="GPR_Gpa2_C"/>
    <property type="match status" value="1"/>
</dbReference>
<feature type="transmembrane region" description="Helical" evidence="5">
    <location>
        <begin position="115"/>
        <end position="131"/>
    </location>
</feature>
<proteinExistence type="predicted"/>
<dbReference type="EMBL" id="JAVHJL010000001">
    <property type="protein sequence ID" value="KAK6511448.1"/>
    <property type="molecule type" value="Genomic_DNA"/>
</dbReference>